<sequence length="96" mass="10778">MDNHQTKLNGSSLGFFLTTGVMYLALALLAVSPVAVIWIAADWLHEVFRQSNTFFGQNPRLYTVLTIIAVSAALTLVADKIYHHIKAQQKRQLEHI</sequence>
<evidence type="ECO:0000256" key="1">
    <source>
        <dbReference type="SAM" id="Phobius"/>
    </source>
</evidence>
<gene>
    <name evidence="2" type="ORF">DEU29_101143</name>
</gene>
<dbReference type="OrthoDB" id="6239854at2"/>
<name>A0A4R6PPF0_9GAMM</name>
<dbReference type="RefSeq" id="WP_133538278.1">
    <property type="nucleotide sequence ID" value="NZ_SNXI01000001.1"/>
</dbReference>
<evidence type="ECO:0000313" key="2">
    <source>
        <dbReference type="EMBL" id="TDP40599.1"/>
    </source>
</evidence>
<keyword evidence="1" id="KW-0472">Membrane</keyword>
<accession>A0A4R6PPF0</accession>
<organism evidence="2 3">
    <name type="scientific">Idiomarina aquatica</name>
    <dbReference type="NCBI Taxonomy" id="1327752"/>
    <lineage>
        <taxon>Bacteria</taxon>
        <taxon>Pseudomonadati</taxon>
        <taxon>Pseudomonadota</taxon>
        <taxon>Gammaproteobacteria</taxon>
        <taxon>Alteromonadales</taxon>
        <taxon>Idiomarinaceae</taxon>
        <taxon>Idiomarina</taxon>
    </lineage>
</organism>
<dbReference type="Proteomes" id="UP000295531">
    <property type="component" value="Unassembled WGS sequence"/>
</dbReference>
<feature type="transmembrane region" description="Helical" evidence="1">
    <location>
        <begin position="61"/>
        <end position="82"/>
    </location>
</feature>
<reference evidence="2 3" key="1">
    <citation type="submission" date="2019-03" db="EMBL/GenBank/DDBJ databases">
        <title>Freshwater and sediment microbial communities from various areas in North America, analyzing microbe dynamics in response to fracking.</title>
        <authorList>
            <person name="Lamendella R."/>
        </authorList>
    </citation>
    <scope>NUCLEOTIDE SEQUENCE [LARGE SCALE GENOMIC DNA]</scope>
    <source>
        <strain evidence="2 3">18_TX</strain>
    </source>
</reference>
<keyword evidence="1" id="KW-0812">Transmembrane</keyword>
<keyword evidence="3" id="KW-1185">Reference proteome</keyword>
<evidence type="ECO:0000313" key="3">
    <source>
        <dbReference type="Proteomes" id="UP000295531"/>
    </source>
</evidence>
<proteinExistence type="predicted"/>
<dbReference type="AlphaFoldDB" id="A0A4R6PPF0"/>
<dbReference type="EMBL" id="SNXI01000001">
    <property type="protein sequence ID" value="TDP40599.1"/>
    <property type="molecule type" value="Genomic_DNA"/>
</dbReference>
<feature type="transmembrane region" description="Helical" evidence="1">
    <location>
        <begin position="12"/>
        <end position="41"/>
    </location>
</feature>
<comment type="caution">
    <text evidence="2">The sequence shown here is derived from an EMBL/GenBank/DDBJ whole genome shotgun (WGS) entry which is preliminary data.</text>
</comment>
<protein>
    <submittedName>
        <fullName evidence="2">Uncharacterized protein</fullName>
    </submittedName>
</protein>
<keyword evidence="1" id="KW-1133">Transmembrane helix</keyword>